<keyword evidence="1" id="KW-0472">Membrane</keyword>
<keyword evidence="1" id="KW-0812">Transmembrane</keyword>
<evidence type="ECO:0000256" key="1">
    <source>
        <dbReference type="SAM" id="Phobius"/>
    </source>
</evidence>
<keyword evidence="1" id="KW-1133">Transmembrane helix</keyword>
<evidence type="ECO:0000313" key="3">
    <source>
        <dbReference type="Proteomes" id="UP001315967"/>
    </source>
</evidence>
<reference evidence="2 3" key="1">
    <citation type="submission" date="2022-08" db="EMBL/GenBank/DDBJ databases">
        <title>Aerococcaceae sp. nov isolated from spoiled eye mask.</title>
        <authorList>
            <person name="Zhou G."/>
            <person name="Xie X.-B."/>
            <person name="Shi Q.-S."/>
            <person name="Wang Y.-S."/>
            <person name="Wen X."/>
            <person name="Peng H."/>
            <person name="Yang X.-J."/>
            <person name="Tao H.-B."/>
            <person name="Huang X.-M."/>
        </authorList>
    </citation>
    <scope>NUCLEOTIDE SEQUENCE [LARGE SCALE GENOMIC DNA]</scope>
    <source>
        <strain evidence="3">DM20194951</strain>
    </source>
</reference>
<proteinExistence type="predicted"/>
<sequence length="168" mass="18912">MNSNKPRLSTRTITFAGLLIALNVVLNLFVLPIGNIIEITIAFLPILYAGYYFGPWIAGVIAVIGDVLGFIIRPAGFFFIGFTFNAWVSGMIYGYILHNKPVTWKRVAVAVIVQNLIVSVILTPIWLQIMYGTALLSVPRLIRVVIMVPIEIALAYFMLNRFDYRMEK</sequence>
<feature type="transmembrane region" description="Helical" evidence="1">
    <location>
        <begin position="12"/>
        <end position="34"/>
    </location>
</feature>
<protein>
    <submittedName>
        <fullName evidence="2">Folate family ECF transporter S component</fullName>
    </submittedName>
</protein>
<dbReference type="Proteomes" id="UP001315967">
    <property type="component" value="Chromosome"/>
</dbReference>
<feature type="transmembrane region" description="Helical" evidence="1">
    <location>
        <begin position="141"/>
        <end position="159"/>
    </location>
</feature>
<keyword evidence="3" id="KW-1185">Reference proteome</keyword>
<name>A0ABY5P4B1_9LACT</name>
<dbReference type="Gene3D" id="1.10.1760.20">
    <property type="match status" value="1"/>
</dbReference>
<feature type="transmembrane region" description="Helical" evidence="1">
    <location>
        <begin position="46"/>
        <end position="71"/>
    </location>
</feature>
<dbReference type="EMBL" id="CP102453">
    <property type="protein sequence ID" value="UUX33572.1"/>
    <property type="molecule type" value="Genomic_DNA"/>
</dbReference>
<dbReference type="InterPro" id="IPR024529">
    <property type="entry name" value="ECF_trnsprt_substrate-spec"/>
</dbReference>
<organism evidence="2 3">
    <name type="scientific">Fundicoccus culcitae</name>
    <dbReference type="NCBI Taxonomy" id="2969821"/>
    <lineage>
        <taxon>Bacteria</taxon>
        <taxon>Bacillati</taxon>
        <taxon>Bacillota</taxon>
        <taxon>Bacilli</taxon>
        <taxon>Lactobacillales</taxon>
        <taxon>Aerococcaceae</taxon>
        <taxon>Fundicoccus</taxon>
    </lineage>
</organism>
<dbReference type="Pfam" id="PF12822">
    <property type="entry name" value="ECF_trnsprt"/>
    <property type="match status" value="1"/>
</dbReference>
<gene>
    <name evidence="2" type="ORF">NRE15_11795</name>
</gene>
<feature type="transmembrane region" description="Helical" evidence="1">
    <location>
        <begin position="108"/>
        <end position="129"/>
    </location>
</feature>
<dbReference type="InterPro" id="IPR030949">
    <property type="entry name" value="ECF_S_folate_fam"/>
</dbReference>
<dbReference type="RefSeq" id="WP_313793074.1">
    <property type="nucleotide sequence ID" value="NZ_CP102453.1"/>
</dbReference>
<evidence type="ECO:0000313" key="2">
    <source>
        <dbReference type="EMBL" id="UUX33572.1"/>
    </source>
</evidence>
<dbReference type="NCBIfam" id="TIGR04518">
    <property type="entry name" value="ECF_S_folT_fam"/>
    <property type="match status" value="1"/>
</dbReference>
<feature type="transmembrane region" description="Helical" evidence="1">
    <location>
        <begin position="77"/>
        <end position="96"/>
    </location>
</feature>
<accession>A0ABY5P4B1</accession>